<dbReference type="SUPFAM" id="SSF54565">
    <property type="entry name" value="Ribosomal protein S16"/>
    <property type="match status" value="1"/>
</dbReference>
<comment type="similarity">
    <text evidence="3">Belongs to the bacterial ribosomal protein bS16 family.</text>
</comment>
<evidence type="ECO:0000256" key="2">
    <source>
        <dbReference type="ARBA" id="ARBA00023274"/>
    </source>
</evidence>
<gene>
    <name evidence="3" type="primary">rpsP</name>
    <name evidence="5" type="ORF">A2541_01420</name>
</gene>
<dbReference type="InterPro" id="IPR000307">
    <property type="entry name" value="Ribosomal_bS16"/>
</dbReference>
<dbReference type="EMBL" id="MHSQ01000041">
    <property type="protein sequence ID" value="OHA45831.1"/>
    <property type="molecule type" value="Genomic_DNA"/>
</dbReference>
<dbReference type="PANTHER" id="PTHR12919:SF20">
    <property type="entry name" value="SMALL RIBOSOMAL SUBUNIT PROTEIN BS16M"/>
    <property type="match status" value="1"/>
</dbReference>
<name>A0A1G2PE03_9BACT</name>
<accession>A0A1G2PE03</accession>
<evidence type="ECO:0000256" key="1">
    <source>
        <dbReference type="ARBA" id="ARBA00022980"/>
    </source>
</evidence>
<dbReference type="AlphaFoldDB" id="A0A1G2PE03"/>
<feature type="region of interest" description="Disordered" evidence="4">
    <location>
        <begin position="93"/>
        <end position="123"/>
    </location>
</feature>
<dbReference type="Proteomes" id="UP000176965">
    <property type="component" value="Unassembled WGS sequence"/>
</dbReference>
<dbReference type="NCBIfam" id="TIGR00002">
    <property type="entry name" value="S16"/>
    <property type="match status" value="1"/>
</dbReference>
<dbReference type="GO" id="GO:0006412">
    <property type="term" value="P:translation"/>
    <property type="evidence" value="ECO:0007669"/>
    <property type="project" value="UniProtKB-UniRule"/>
</dbReference>
<dbReference type="InterPro" id="IPR023803">
    <property type="entry name" value="Ribosomal_bS16_dom_sf"/>
</dbReference>
<dbReference type="PANTHER" id="PTHR12919">
    <property type="entry name" value="30S RIBOSOMAL PROTEIN S16"/>
    <property type="match status" value="1"/>
</dbReference>
<comment type="caution">
    <text evidence="5">The sequence shown here is derived from an EMBL/GenBank/DDBJ whole genome shotgun (WGS) entry which is preliminary data.</text>
</comment>
<dbReference type="GO" id="GO:0005737">
    <property type="term" value="C:cytoplasm"/>
    <property type="evidence" value="ECO:0007669"/>
    <property type="project" value="UniProtKB-ARBA"/>
</dbReference>
<dbReference type="HAMAP" id="MF_00385">
    <property type="entry name" value="Ribosomal_bS16"/>
    <property type="match status" value="1"/>
</dbReference>
<dbReference type="Pfam" id="PF00886">
    <property type="entry name" value="Ribosomal_S16"/>
    <property type="match status" value="1"/>
</dbReference>
<protein>
    <recommendedName>
        <fullName evidence="3">Small ribosomal subunit protein bS16</fullName>
    </recommendedName>
</protein>
<dbReference type="GO" id="GO:0003735">
    <property type="term" value="F:structural constituent of ribosome"/>
    <property type="evidence" value="ECO:0007669"/>
    <property type="project" value="InterPro"/>
</dbReference>
<feature type="compositionally biased region" description="Basic and acidic residues" evidence="4">
    <location>
        <begin position="94"/>
        <end position="113"/>
    </location>
</feature>
<dbReference type="STRING" id="1802338.A2541_01420"/>
<sequence>MLMIRLQRVGRVHEPTFRVVLVDSKKGPKSGQALEILGNHDTRKAKNNSNVDVDRIKYWISKGAQLSDTMRNLLITKKIITGKKVNALPKKRPIKSEVKEGDKKTVEIPKTEETSVAEIPKVG</sequence>
<organism evidence="5 6">
    <name type="scientific">Candidatus Taylorbacteria bacterium RIFOXYD2_FULL_36_9</name>
    <dbReference type="NCBI Taxonomy" id="1802338"/>
    <lineage>
        <taxon>Bacteria</taxon>
        <taxon>Candidatus Tayloriibacteriota</taxon>
    </lineage>
</organism>
<keyword evidence="1 3" id="KW-0689">Ribosomal protein</keyword>
<proteinExistence type="inferred from homology"/>
<evidence type="ECO:0000313" key="5">
    <source>
        <dbReference type="EMBL" id="OHA45831.1"/>
    </source>
</evidence>
<reference evidence="5 6" key="1">
    <citation type="journal article" date="2016" name="Nat. Commun.">
        <title>Thousands of microbial genomes shed light on interconnected biogeochemical processes in an aquifer system.</title>
        <authorList>
            <person name="Anantharaman K."/>
            <person name="Brown C.T."/>
            <person name="Hug L.A."/>
            <person name="Sharon I."/>
            <person name="Castelle C.J."/>
            <person name="Probst A.J."/>
            <person name="Thomas B.C."/>
            <person name="Singh A."/>
            <person name="Wilkins M.J."/>
            <person name="Karaoz U."/>
            <person name="Brodie E.L."/>
            <person name="Williams K.H."/>
            <person name="Hubbard S.S."/>
            <person name="Banfield J.F."/>
        </authorList>
    </citation>
    <scope>NUCLEOTIDE SEQUENCE [LARGE SCALE GENOMIC DNA]</scope>
</reference>
<dbReference type="Gene3D" id="3.30.1320.10">
    <property type="match status" value="1"/>
</dbReference>
<keyword evidence="2 3" id="KW-0687">Ribonucleoprotein</keyword>
<evidence type="ECO:0000256" key="4">
    <source>
        <dbReference type="SAM" id="MobiDB-lite"/>
    </source>
</evidence>
<evidence type="ECO:0000313" key="6">
    <source>
        <dbReference type="Proteomes" id="UP000176965"/>
    </source>
</evidence>
<dbReference type="GO" id="GO:0015935">
    <property type="term" value="C:small ribosomal subunit"/>
    <property type="evidence" value="ECO:0007669"/>
    <property type="project" value="TreeGrafter"/>
</dbReference>
<evidence type="ECO:0000256" key="3">
    <source>
        <dbReference type="HAMAP-Rule" id="MF_00385"/>
    </source>
</evidence>